<keyword evidence="2" id="KW-0282">Flagellum</keyword>
<name>A0A542W0N7_ZYMMB</name>
<evidence type="ECO:0000313" key="2">
    <source>
        <dbReference type="EMBL" id="TQL17099.1"/>
    </source>
</evidence>
<protein>
    <submittedName>
        <fullName evidence="2">Flagellar assembly protein FliH</fullName>
    </submittedName>
</protein>
<feature type="compositionally biased region" description="Basic and acidic residues" evidence="1">
    <location>
        <begin position="52"/>
        <end position="65"/>
    </location>
</feature>
<sequence>MSDDPRQDIQPYEAQAIVEADKTSAQKTPFVAIKKAKPPFVPWVVRFGLVPEEPKEEDKIEKSSSEESVQSEAEKKAAAEAEEAMPQPEAILPPPVDVEAIKKEAYDQGFQQGRNSTLIEVKEERQAVGQLARSLEVLKAEPPRALASVLADVVDRLVHQIIGEVPIDVVRLRKRIDAVADMITDEMKPCCMFLNPADISRLGGVALPVEIKEDPSLPEGSVRLETSQGYIENGTKSLLEKMDGLLVEVGAEA</sequence>
<organism evidence="2 3">
    <name type="scientific">Zymomonas mobilis</name>
    <dbReference type="NCBI Taxonomy" id="542"/>
    <lineage>
        <taxon>Bacteria</taxon>
        <taxon>Pseudomonadati</taxon>
        <taxon>Pseudomonadota</taxon>
        <taxon>Alphaproteobacteria</taxon>
        <taxon>Sphingomonadales</taxon>
        <taxon>Zymomonadaceae</taxon>
        <taxon>Zymomonas</taxon>
    </lineage>
</organism>
<keyword evidence="2" id="KW-0966">Cell projection</keyword>
<dbReference type="EMBL" id="VFOF01000001">
    <property type="protein sequence ID" value="TQL17099.1"/>
    <property type="molecule type" value="Genomic_DNA"/>
</dbReference>
<keyword evidence="2" id="KW-0969">Cilium</keyword>
<proteinExistence type="predicted"/>
<comment type="caution">
    <text evidence="2">The sequence shown here is derived from an EMBL/GenBank/DDBJ whole genome shotgun (WGS) entry which is preliminary data.</text>
</comment>
<reference evidence="2 3" key="1">
    <citation type="submission" date="2019-06" db="EMBL/GenBank/DDBJ databases">
        <title>Genome sequencing of Zymomonas mobilis strains for genetic engineering and biofuel applications.</title>
        <authorList>
            <person name="Teravest M."/>
        </authorList>
    </citation>
    <scope>NUCLEOTIDE SEQUENCE [LARGE SCALE GENOMIC DNA]</scope>
    <source>
        <strain evidence="2 3">AN0101</strain>
    </source>
</reference>
<dbReference type="AlphaFoldDB" id="A0A542W0N7"/>
<dbReference type="RefSeq" id="WP_141919469.1">
    <property type="nucleotide sequence ID" value="NZ_VFOF01000001.1"/>
</dbReference>
<feature type="region of interest" description="Disordered" evidence="1">
    <location>
        <begin position="52"/>
        <end position="93"/>
    </location>
</feature>
<evidence type="ECO:0000313" key="3">
    <source>
        <dbReference type="Proteomes" id="UP000316887"/>
    </source>
</evidence>
<gene>
    <name evidence="2" type="ORF">FBY58_0659</name>
</gene>
<accession>A0A542W0N7</accession>
<evidence type="ECO:0000256" key="1">
    <source>
        <dbReference type="SAM" id="MobiDB-lite"/>
    </source>
</evidence>
<dbReference type="Proteomes" id="UP000316887">
    <property type="component" value="Unassembled WGS sequence"/>
</dbReference>
<dbReference type="OrthoDB" id="7449114at2"/>